<dbReference type="PANTHER" id="PTHR33392">
    <property type="entry name" value="POLYISOPRENYL-TEICHOIC ACID--PEPTIDOGLYCAN TEICHOIC ACID TRANSFERASE TAGU"/>
    <property type="match status" value="1"/>
</dbReference>
<evidence type="ECO:0000259" key="3">
    <source>
        <dbReference type="Pfam" id="PF03816"/>
    </source>
</evidence>
<reference evidence="4" key="1">
    <citation type="journal article" date="2023" name="Int. J. Syst. Evol. Microbiol.">
        <title>&lt;i&gt;Holtiella tumoricola&lt;/i&gt; gen. nov. sp. nov., isolated from a human clinical sample.</title>
        <authorList>
            <person name="Allen-Vercoe E."/>
            <person name="Daigneault M.C."/>
            <person name="Vancuren S.J."/>
            <person name="Cochrane K."/>
            <person name="O'Neal L.L."/>
            <person name="Sankaranarayanan K."/>
            <person name="Lawson P.A."/>
        </authorList>
    </citation>
    <scope>NUCLEOTIDE SEQUENCE</scope>
    <source>
        <strain evidence="4">CC70A</strain>
    </source>
</reference>
<keyword evidence="5" id="KW-1185">Reference proteome</keyword>
<dbReference type="Proteomes" id="UP001169242">
    <property type="component" value="Unassembled WGS sequence"/>
</dbReference>
<organism evidence="4 5">
    <name type="scientific">Holtiella tumoricola</name>
    <dbReference type="NCBI Taxonomy" id="3018743"/>
    <lineage>
        <taxon>Bacteria</taxon>
        <taxon>Bacillati</taxon>
        <taxon>Bacillota</taxon>
        <taxon>Clostridia</taxon>
        <taxon>Lachnospirales</taxon>
        <taxon>Cellulosilyticaceae</taxon>
        <taxon>Holtiella</taxon>
    </lineage>
</organism>
<dbReference type="Gene3D" id="3.40.630.190">
    <property type="entry name" value="LCP protein"/>
    <property type="match status" value="1"/>
</dbReference>
<dbReference type="Pfam" id="PF03816">
    <property type="entry name" value="LytR_cpsA_psr"/>
    <property type="match status" value="1"/>
</dbReference>
<name>A0AA42J2T5_9FIRM</name>
<dbReference type="InterPro" id="IPR050922">
    <property type="entry name" value="LytR/CpsA/Psr_CW_biosynth"/>
</dbReference>
<dbReference type="NCBIfam" id="TIGR00350">
    <property type="entry name" value="lytR_cpsA_psr"/>
    <property type="match status" value="1"/>
</dbReference>
<dbReference type="PANTHER" id="PTHR33392:SF6">
    <property type="entry name" value="POLYISOPRENYL-TEICHOIC ACID--PEPTIDOGLYCAN TEICHOIC ACID TRANSFERASE TAGU"/>
    <property type="match status" value="1"/>
</dbReference>
<dbReference type="AlphaFoldDB" id="A0AA42J2T5"/>
<comment type="similarity">
    <text evidence="1">Belongs to the LytR/CpsA/Psr (LCP) family.</text>
</comment>
<keyword evidence="2" id="KW-0472">Membrane</keyword>
<sequence>MRKSTKIIWTIVVILLALIIIVGVYFYNLLNDLQVDNGGVITPQTPVSYPTLPGINHILLVGVDSTNTEAATRSDAMMLLTLDSEHDNVKLTSFARDTYVNIPEYGYEKLTHAYAYGGPELLIETVRKNFQVDVSRYVVIDFASFIELVDMLGGVEATLEDWELSEFNRVSNENYRKFYNADGEDFESIDEAGTYMLNGYQTLAYVRMRKSDSIYAREERQRLVVEEVFNKVIRMPFNMYSKLFKQVLPYITTNMNPFELVKLGFTALQIGTNDVRQMEFPDPDQGQGGILPGKGWVLQWDEESGREQLHEFLNE</sequence>
<evidence type="ECO:0000256" key="1">
    <source>
        <dbReference type="ARBA" id="ARBA00006068"/>
    </source>
</evidence>
<dbReference type="InterPro" id="IPR004474">
    <property type="entry name" value="LytR_CpsA_psr"/>
</dbReference>
<evidence type="ECO:0000313" key="4">
    <source>
        <dbReference type="EMBL" id="MDA3733486.1"/>
    </source>
</evidence>
<gene>
    <name evidence="4" type="ORF">PBV87_18560</name>
</gene>
<feature type="transmembrane region" description="Helical" evidence="2">
    <location>
        <begin position="7"/>
        <end position="27"/>
    </location>
</feature>
<evidence type="ECO:0000313" key="5">
    <source>
        <dbReference type="Proteomes" id="UP001169242"/>
    </source>
</evidence>
<dbReference type="RefSeq" id="WP_271013303.1">
    <property type="nucleotide sequence ID" value="NZ_JAQIFT010000062.1"/>
</dbReference>
<comment type="caution">
    <text evidence="4">The sequence shown here is derived from an EMBL/GenBank/DDBJ whole genome shotgun (WGS) entry which is preliminary data.</text>
</comment>
<proteinExistence type="inferred from homology"/>
<evidence type="ECO:0000256" key="2">
    <source>
        <dbReference type="SAM" id="Phobius"/>
    </source>
</evidence>
<feature type="domain" description="Cell envelope-related transcriptional attenuator" evidence="3">
    <location>
        <begin position="73"/>
        <end position="232"/>
    </location>
</feature>
<keyword evidence="2" id="KW-1133">Transmembrane helix</keyword>
<dbReference type="EMBL" id="JAQIFT010000062">
    <property type="protein sequence ID" value="MDA3733486.1"/>
    <property type="molecule type" value="Genomic_DNA"/>
</dbReference>
<protein>
    <submittedName>
        <fullName evidence="4">LCP family protein</fullName>
    </submittedName>
</protein>
<keyword evidence="2" id="KW-0812">Transmembrane</keyword>
<accession>A0AA42J2T5</accession>